<evidence type="ECO:0000313" key="2">
    <source>
        <dbReference type="Proteomes" id="UP000820669"/>
    </source>
</evidence>
<dbReference type="InterPro" id="IPR050627">
    <property type="entry name" value="Nitroreductase/BluB"/>
</dbReference>
<proteinExistence type="predicted"/>
<organism evidence="1 2">
    <name type="scientific">Pseudonocardia acidicola</name>
    <dbReference type="NCBI Taxonomy" id="2724939"/>
    <lineage>
        <taxon>Bacteria</taxon>
        <taxon>Bacillati</taxon>
        <taxon>Actinomycetota</taxon>
        <taxon>Actinomycetes</taxon>
        <taxon>Pseudonocardiales</taxon>
        <taxon>Pseudonocardiaceae</taxon>
        <taxon>Pseudonocardia</taxon>
    </lineage>
</organism>
<dbReference type="RefSeq" id="WP_169381078.1">
    <property type="nucleotide sequence ID" value="NZ_JAAXLA010000014.1"/>
</dbReference>
<dbReference type="InterPro" id="IPR000415">
    <property type="entry name" value="Nitroreductase-like"/>
</dbReference>
<dbReference type="Proteomes" id="UP000820669">
    <property type="component" value="Unassembled WGS sequence"/>
</dbReference>
<protein>
    <submittedName>
        <fullName evidence="1">NAD(P)H nitroreductase</fullName>
    </submittedName>
</protein>
<keyword evidence="2" id="KW-1185">Reference proteome</keyword>
<sequence length="310" mass="32794">MSTAAVRASAGPASSEVARRAIEQALRAPSTRNSQPWKWRVGDRTVELHADDTRQVAALDPDRRDLVLSCGAALHHLRVALAGSDCATRTLRLPDPGNPAHLATVLVVGHAPDPDEASLAAVIEHRRTDRRRFGPRPVRSAHLDTLRAHAAACGAALLPVTGETVRARLHAALTEAASRPRHAIGFSDELVVWAPDPPEGDAAADLPPAPRRISRTADGSYLLMITTAADGIIDRLRAGEAASAVLLAATRLGLASTLLRQPEAHHPPGDHPPRTCGQPQLMLRVGWLPDGAAALPATPRRPLSSVLLPA</sequence>
<dbReference type="Gene3D" id="3.40.109.10">
    <property type="entry name" value="NADH Oxidase"/>
    <property type="match status" value="1"/>
</dbReference>
<gene>
    <name evidence="1" type="ORF">HF526_09910</name>
</gene>
<comment type="caution">
    <text evidence="1">The sequence shown here is derived from an EMBL/GenBank/DDBJ whole genome shotgun (WGS) entry which is preliminary data.</text>
</comment>
<name>A0ABX1S7U1_9PSEU</name>
<accession>A0ABX1S7U1</accession>
<evidence type="ECO:0000313" key="1">
    <source>
        <dbReference type="EMBL" id="NMH97625.1"/>
    </source>
</evidence>
<reference evidence="1 2" key="1">
    <citation type="submission" date="2020-04" db="EMBL/GenBank/DDBJ databases">
        <authorList>
            <person name="Klaysubun C."/>
            <person name="Duangmal K."/>
            <person name="Lipun K."/>
        </authorList>
    </citation>
    <scope>NUCLEOTIDE SEQUENCE [LARGE SCALE GENOMIC DNA]</scope>
    <source>
        <strain evidence="1 2">K10HN5</strain>
    </source>
</reference>
<dbReference type="EMBL" id="JAAXLA010000014">
    <property type="protein sequence ID" value="NMH97625.1"/>
    <property type="molecule type" value="Genomic_DNA"/>
</dbReference>
<dbReference type="SUPFAM" id="SSF55469">
    <property type="entry name" value="FMN-dependent nitroreductase-like"/>
    <property type="match status" value="2"/>
</dbReference>
<dbReference type="PANTHER" id="PTHR23026:SF123">
    <property type="entry name" value="NAD(P)H NITROREDUCTASE RV3131-RELATED"/>
    <property type="match status" value="1"/>
</dbReference>
<dbReference type="PANTHER" id="PTHR23026">
    <property type="entry name" value="NADPH NITROREDUCTASE"/>
    <property type="match status" value="1"/>
</dbReference>